<evidence type="ECO:0000313" key="3">
    <source>
        <dbReference type="EMBL" id="BCR90664.1"/>
    </source>
</evidence>
<evidence type="ECO:0000313" key="4">
    <source>
        <dbReference type="Proteomes" id="UP000637239"/>
    </source>
</evidence>
<dbReference type="Proteomes" id="UP000637239">
    <property type="component" value="Chromosome 6"/>
</dbReference>
<accession>A0A7R7ZRG3</accession>
<evidence type="ECO:0008006" key="5">
    <source>
        <dbReference type="Google" id="ProtNLM"/>
    </source>
</evidence>
<dbReference type="EMBL" id="AP024421">
    <property type="protein sequence ID" value="BCR90664.1"/>
    <property type="molecule type" value="Genomic_DNA"/>
</dbReference>
<dbReference type="AlphaFoldDB" id="A0A7R7ZRG3"/>
<dbReference type="RefSeq" id="XP_043139186.1">
    <property type="nucleotide sequence ID" value="XM_043281736.1"/>
</dbReference>
<dbReference type="KEGG" id="ache:ACHE_60550S"/>
<evidence type="ECO:0000256" key="2">
    <source>
        <dbReference type="SAM" id="MobiDB-lite"/>
    </source>
</evidence>
<reference evidence="3" key="2">
    <citation type="submission" date="2021-02" db="EMBL/GenBank/DDBJ databases">
        <title>Aspergillus chevalieri M1 genome sequence.</title>
        <authorList>
            <person name="Kadooka C."/>
            <person name="Mori K."/>
            <person name="Futagami T."/>
        </authorList>
    </citation>
    <scope>NUCLEOTIDE SEQUENCE</scope>
    <source>
        <strain evidence="3">M1</strain>
    </source>
</reference>
<keyword evidence="1" id="KW-0175">Coiled coil</keyword>
<evidence type="ECO:0000256" key="1">
    <source>
        <dbReference type="SAM" id="Coils"/>
    </source>
</evidence>
<gene>
    <name evidence="3" type="ORF">ACHE_60550S</name>
</gene>
<organism evidence="3 4">
    <name type="scientific">Aspergillus chevalieri</name>
    <name type="common">Eurotium chevalieri</name>
    <dbReference type="NCBI Taxonomy" id="182096"/>
    <lineage>
        <taxon>Eukaryota</taxon>
        <taxon>Fungi</taxon>
        <taxon>Dikarya</taxon>
        <taxon>Ascomycota</taxon>
        <taxon>Pezizomycotina</taxon>
        <taxon>Eurotiomycetes</taxon>
        <taxon>Eurotiomycetidae</taxon>
        <taxon>Eurotiales</taxon>
        <taxon>Aspergillaceae</taxon>
        <taxon>Aspergillus</taxon>
        <taxon>Aspergillus subgen. Aspergillus</taxon>
    </lineage>
</organism>
<feature type="region of interest" description="Disordered" evidence="2">
    <location>
        <begin position="692"/>
        <end position="742"/>
    </location>
</feature>
<name>A0A7R7ZRG3_ASPCH</name>
<dbReference type="GeneID" id="66985022"/>
<feature type="compositionally biased region" description="Low complexity" evidence="2">
    <location>
        <begin position="702"/>
        <end position="727"/>
    </location>
</feature>
<proteinExistence type="predicted"/>
<protein>
    <recommendedName>
        <fullName evidence="5">MULE transposase domain-containing protein</fullName>
    </recommendedName>
</protein>
<feature type="coiled-coil region" evidence="1">
    <location>
        <begin position="744"/>
        <end position="811"/>
    </location>
</feature>
<reference evidence="3" key="1">
    <citation type="submission" date="2021-01" db="EMBL/GenBank/DDBJ databases">
        <authorList>
            <consortium name="Aspergillus chevalieri M1 genome sequencing consortium"/>
            <person name="Kazuki M."/>
            <person name="Futagami T."/>
        </authorList>
    </citation>
    <scope>NUCLEOTIDE SEQUENCE</scope>
    <source>
        <strain evidence="3">M1</strain>
    </source>
</reference>
<sequence>MDLDCGIIDVDEFARSNEPAIPIPLTNAKGRSLETIKIEYIDDLPEYPMSDLNGYTYVVASRGRSQVEMEQLVHDIQYAKRQLYKQKRPIYCPFFDCSVKKWTWQCSGIYACEFLNPFLQSYHHTSVDEHVWQEIQKSQREIQLLESDVSKRNAYSYYRSKMAFFKKGLACIDQLPTCKPVFKRHTQMNIHGDHAPYIGCTNETYDILTKHHRGAIQGHTVINLEFLEDLFNKEIMPATEECGVFESLTSRRKYCGRDHPQGSGRLIHSTCDVTFNALIPVDIEQCPYILFTSHGVHKHPPPPPSKAPERILQGVKRIVEQLHDPSLTTAQFLRNPQLEAFCRQYDASTLAEIHSSFCNKDRVSAIIQKQRLLSYPGGQDINGLIFLEKTNEYMSDYIQEKYHDSQGTMVLCGFKQQIELLSRLLSLEVDMSFKHIRAKTMNEVLFATFLPDQCKVITLLRVFTNEDSTAGYYRLFKRAFSLVKKVTGKDVKFDPIHGCGIHGIILDMDTKQYTGLGQYLSEIDPKHRDIIWHLQHMVVFCRVHYQRSILNAIGTRSQGSPLWSRMMSLLDCKSEDDYDTLLDLFIKYEDANVRSWAIHKKGAVIKAGLNKACSHIQSHFFDELRNHTNAVEQSHQKSYASGKYLTLVEAVKNSAKLDKEDILQYDNFKNFNIHHSYRTSNMEANYLCHMSRESNRKRRRSSSNNVSDSSSGSQQQQSTQQASKSRSPSTYTGDNESIKSDHLRRIASANASSLEHRRQELELRQLEADIRQKEADIEKQKEEIHLKRLENERIELDLMERRMRIQEHQQENC</sequence>
<keyword evidence="4" id="KW-1185">Reference proteome</keyword>